<organism evidence="5 6">
    <name type="scientific">Candidatus Competibacter phosphatis</name>
    <dbReference type="NCBI Taxonomy" id="221280"/>
    <lineage>
        <taxon>Bacteria</taxon>
        <taxon>Pseudomonadati</taxon>
        <taxon>Pseudomonadota</taxon>
        <taxon>Gammaproteobacteria</taxon>
        <taxon>Candidatus Competibacteraceae</taxon>
        <taxon>Candidatus Competibacter</taxon>
    </lineage>
</organism>
<keyword evidence="6" id="KW-1185">Reference proteome</keyword>
<accession>A0ABX1TK00</accession>
<name>A0ABX1TK00_9GAMM</name>
<gene>
    <name evidence="5" type="primary">fis</name>
    <name evidence="5" type="ORF">E4P82_06015</name>
</gene>
<dbReference type="PANTHER" id="PTHR47918">
    <property type="entry name" value="DNA-BINDING PROTEIN FIS"/>
    <property type="match status" value="1"/>
</dbReference>
<dbReference type="InterPro" id="IPR002197">
    <property type="entry name" value="HTH_Fis"/>
</dbReference>
<dbReference type="PRINTS" id="PR01590">
    <property type="entry name" value="HTHFIS"/>
</dbReference>
<proteinExistence type="inferred from homology"/>
<dbReference type="EMBL" id="SPMZ01000016">
    <property type="protein sequence ID" value="NMQ18800.1"/>
    <property type="molecule type" value="Genomic_DNA"/>
</dbReference>
<dbReference type="SUPFAM" id="SSF46689">
    <property type="entry name" value="Homeodomain-like"/>
    <property type="match status" value="1"/>
</dbReference>
<evidence type="ECO:0000256" key="1">
    <source>
        <dbReference type="ARBA" id="ARBA00008559"/>
    </source>
</evidence>
<dbReference type="PANTHER" id="PTHR47918:SF1">
    <property type="entry name" value="DNA-BINDING PROTEIN FIS"/>
    <property type="match status" value="1"/>
</dbReference>
<dbReference type="NCBIfam" id="NF001659">
    <property type="entry name" value="PRK00430.1"/>
    <property type="match status" value="1"/>
</dbReference>
<dbReference type="Proteomes" id="UP000760480">
    <property type="component" value="Unassembled WGS sequence"/>
</dbReference>
<evidence type="ECO:0000259" key="4">
    <source>
        <dbReference type="Pfam" id="PF02954"/>
    </source>
</evidence>
<dbReference type="InterPro" id="IPR009057">
    <property type="entry name" value="Homeodomain-like_sf"/>
</dbReference>
<dbReference type="InterPro" id="IPR050207">
    <property type="entry name" value="Trans_regulatory_Fis"/>
</dbReference>
<evidence type="ECO:0000256" key="3">
    <source>
        <dbReference type="ARBA" id="ARBA00029540"/>
    </source>
</evidence>
<dbReference type="PRINTS" id="PR01591">
    <property type="entry name" value="DNABINDNGFIS"/>
</dbReference>
<evidence type="ECO:0000313" key="5">
    <source>
        <dbReference type="EMBL" id="NMQ18800.1"/>
    </source>
</evidence>
<reference evidence="5 6" key="1">
    <citation type="submission" date="2019-03" db="EMBL/GenBank/DDBJ databases">
        <title>Metabolic reconstructions from genomes of highly enriched 'Candidatus Accumulibacter' and 'Candidatus Competibacter' bioreactor populations.</title>
        <authorList>
            <person name="Annavajhala M.K."/>
            <person name="Welles L."/>
            <person name="Abbas B."/>
            <person name="Sorokin D."/>
            <person name="Park H."/>
            <person name="Van Loosdrecht M."/>
            <person name="Chandran K."/>
        </authorList>
    </citation>
    <scope>NUCLEOTIDE SEQUENCE [LARGE SCALE GENOMIC DNA]</scope>
    <source>
        <strain evidence="5 6">SBR_G</strain>
    </source>
</reference>
<dbReference type="GO" id="GO:0003677">
    <property type="term" value="F:DNA binding"/>
    <property type="evidence" value="ECO:0007669"/>
    <property type="project" value="UniProtKB-KW"/>
</dbReference>
<protein>
    <recommendedName>
        <fullName evidence="3">Putative Fis-like DNA-binding protein</fullName>
    </recommendedName>
</protein>
<dbReference type="InterPro" id="IPR005412">
    <property type="entry name" value="Fis_DNA-bd"/>
</dbReference>
<dbReference type="PIRSF" id="PIRSF002097">
    <property type="entry name" value="DNA-binding_Fis"/>
    <property type="match status" value="1"/>
</dbReference>
<evidence type="ECO:0000256" key="2">
    <source>
        <dbReference type="ARBA" id="ARBA00023125"/>
    </source>
</evidence>
<dbReference type="Pfam" id="PF02954">
    <property type="entry name" value="HTH_8"/>
    <property type="match status" value="1"/>
</dbReference>
<comment type="similarity">
    <text evidence="1">Belongs to the transcriptional regulatory Fis family.</text>
</comment>
<comment type="caution">
    <text evidence="5">The sequence shown here is derived from an EMBL/GenBank/DDBJ whole genome shotgun (WGS) entry which is preliminary data.</text>
</comment>
<evidence type="ECO:0000313" key="6">
    <source>
        <dbReference type="Proteomes" id="UP000760480"/>
    </source>
</evidence>
<dbReference type="Gene3D" id="1.10.10.60">
    <property type="entry name" value="Homeodomain-like"/>
    <property type="match status" value="1"/>
</dbReference>
<feature type="domain" description="DNA binding HTH" evidence="4">
    <location>
        <begin position="45"/>
        <end position="85"/>
    </location>
</feature>
<sequence>MITDIEPPVELLPATPLRDQVYEALRIYFHNLGDQQPSNLYDLVLREVEPPLLEIVMQRTRGNQTKAADLLGINRGTLRKKLRRYGLG</sequence>
<keyword evidence="2 5" id="KW-0238">DNA-binding</keyword>